<dbReference type="EMBL" id="BPLR01001692">
    <property type="protein sequence ID" value="GIZ04100.1"/>
    <property type="molecule type" value="Genomic_DNA"/>
</dbReference>
<sequence length="69" mass="7749">MLSQCNTSHNIAVIKEEKSVSSGILPNRIGSISFDSLDDAINDFPLLSSVWIDLERKEILRIVFDLQIC</sequence>
<comment type="caution">
    <text evidence="1">The sequence shown here is derived from an EMBL/GenBank/DDBJ whole genome shotgun (WGS) entry which is preliminary data.</text>
</comment>
<protein>
    <submittedName>
        <fullName evidence="1">Uncharacterized protein</fullName>
    </submittedName>
</protein>
<dbReference type="AlphaFoldDB" id="A0AAV4YCK0"/>
<evidence type="ECO:0000313" key="2">
    <source>
        <dbReference type="Proteomes" id="UP001054945"/>
    </source>
</evidence>
<reference evidence="1 2" key="1">
    <citation type="submission" date="2021-06" db="EMBL/GenBank/DDBJ databases">
        <title>Caerostris extrusa draft genome.</title>
        <authorList>
            <person name="Kono N."/>
            <person name="Arakawa K."/>
        </authorList>
    </citation>
    <scope>NUCLEOTIDE SEQUENCE [LARGE SCALE GENOMIC DNA]</scope>
</reference>
<proteinExistence type="predicted"/>
<organism evidence="1 2">
    <name type="scientific">Caerostris extrusa</name>
    <name type="common">Bark spider</name>
    <name type="synonym">Caerostris bankana</name>
    <dbReference type="NCBI Taxonomy" id="172846"/>
    <lineage>
        <taxon>Eukaryota</taxon>
        <taxon>Metazoa</taxon>
        <taxon>Ecdysozoa</taxon>
        <taxon>Arthropoda</taxon>
        <taxon>Chelicerata</taxon>
        <taxon>Arachnida</taxon>
        <taxon>Araneae</taxon>
        <taxon>Araneomorphae</taxon>
        <taxon>Entelegynae</taxon>
        <taxon>Araneoidea</taxon>
        <taxon>Araneidae</taxon>
        <taxon>Caerostris</taxon>
    </lineage>
</organism>
<gene>
    <name evidence="1" type="ORF">CEXT_13371</name>
</gene>
<name>A0AAV4YCK0_CAEEX</name>
<accession>A0AAV4YCK0</accession>
<evidence type="ECO:0000313" key="1">
    <source>
        <dbReference type="EMBL" id="GIZ04100.1"/>
    </source>
</evidence>
<keyword evidence="2" id="KW-1185">Reference proteome</keyword>
<dbReference type="Proteomes" id="UP001054945">
    <property type="component" value="Unassembled WGS sequence"/>
</dbReference>